<reference evidence="1 2" key="1">
    <citation type="submission" date="2019-05" db="EMBL/GenBank/DDBJ databases">
        <title>Culicoidintestinum kansasii gen. nov., sp. nov. from the gastrointestinal tract of the biting midge, Culicoides sonorensis.</title>
        <authorList>
            <person name="Neupane S."/>
            <person name="Ghosh A."/>
            <person name="Gunther S."/>
            <person name="Martin K."/>
            <person name="Zurek L."/>
        </authorList>
    </citation>
    <scope>NUCLEOTIDE SEQUENCE [LARGE SCALE GENOMIC DNA]</scope>
    <source>
        <strain evidence="1 2">CS-1</strain>
    </source>
</reference>
<dbReference type="RefSeq" id="WP_138192274.1">
    <property type="nucleotide sequence ID" value="NZ_VBWP01000012.1"/>
</dbReference>
<protein>
    <submittedName>
        <fullName evidence="1">Phage capsid protein</fullName>
    </submittedName>
</protein>
<dbReference type="EMBL" id="VBWP01000012">
    <property type="protein sequence ID" value="TLG71380.1"/>
    <property type="molecule type" value="Genomic_DNA"/>
</dbReference>
<organism evidence="1 2">
    <name type="scientific">Culicoidibacter larvae</name>
    <dbReference type="NCBI Taxonomy" id="2579976"/>
    <lineage>
        <taxon>Bacteria</taxon>
        <taxon>Bacillati</taxon>
        <taxon>Bacillota</taxon>
        <taxon>Culicoidibacteria</taxon>
        <taxon>Culicoidibacterales</taxon>
        <taxon>Culicoidibacteraceae</taxon>
        <taxon>Culicoidibacter</taxon>
    </lineage>
</organism>
<dbReference type="SUPFAM" id="SSF56563">
    <property type="entry name" value="Major capsid protein gp5"/>
    <property type="match status" value="1"/>
</dbReference>
<accession>A0A5R8Q8B9</accession>
<evidence type="ECO:0000313" key="1">
    <source>
        <dbReference type="EMBL" id="TLG71380.1"/>
    </source>
</evidence>
<dbReference type="NCBIfam" id="NF045672">
    <property type="entry name" value="MCP_gp7_epsi_15"/>
    <property type="match status" value="1"/>
</dbReference>
<dbReference type="Proteomes" id="UP000306912">
    <property type="component" value="Unassembled WGS sequence"/>
</dbReference>
<evidence type="ECO:0000313" key="2">
    <source>
        <dbReference type="Proteomes" id="UP000306912"/>
    </source>
</evidence>
<dbReference type="InParanoid" id="A0A5R8Q8B9"/>
<gene>
    <name evidence="1" type="ORF">FEZ08_10825</name>
</gene>
<comment type="caution">
    <text evidence="1">The sequence shown here is derived from an EMBL/GenBank/DDBJ whole genome shotgun (WGS) entry which is preliminary data.</text>
</comment>
<proteinExistence type="predicted"/>
<dbReference type="OrthoDB" id="3514784at2"/>
<sequence>MAITLAEANINKNDKIVENVIDDFRRGSVLLDALTFDDAVTPGTGGSTLTYSYTQLKTPSTAGYRAINADYTPVQAKREKQSVELAILGGRIELDRVIMKSSTKAIDELDFQIAEKRKAITNEFHWGVINGDAAVKADSFDGLNKMLTGQSTEMQTTADLTLEANYFSFMEIMDNWLGLMNNRPTMIMGNSKMIAKLKAVARKSGYFSQVETAFGTTVDAYDNIPLVDLGEYYNGTGTSSVVGVTAGKTDLYAAYFDVNEGFHGVSLAESNPLDIYLPNPSEVVGSMYEGAMEMVAGVALKSTKSAAVLRGIKIA</sequence>
<dbReference type="AlphaFoldDB" id="A0A5R8Q8B9"/>
<name>A0A5R8Q8B9_9FIRM</name>
<keyword evidence="2" id="KW-1185">Reference proteome</keyword>
<dbReference type="InterPro" id="IPR048813">
    <property type="entry name" value="GP7-like"/>
</dbReference>